<dbReference type="Pfam" id="PF00866">
    <property type="entry name" value="Ring_hydroxyl_B"/>
    <property type="match status" value="1"/>
</dbReference>
<dbReference type="InterPro" id="IPR000391">
    <property type="entry name" value="Rng_hydr_dOase-bsu"/>
</dbReference>
<dbReference type="Gene3D" id="3.10.450.50">
    <property type="match status" value="1"/>
</dbReference>
<evidence type="ECO:0000256" key="2">
    <source>
        <dbReference type="ARBA" id="ARBA00023002"/>
    </source>
</evidence>
<accession>A0A6C1KG60</accession>
<dbReference type="GO" id="GO:0019380">
    <property type="term" value="P:3-phenylpropionate catabolic process"/>
    <property type="evidence" value="ECO:0007669"/>
    <property type="project" value="TreeGrafter"/>
</dbReference>
<gene>
    <name evidence="3" type="ORF">FBQ73_15245</name>
</gene>
<protein>
    <submittedName>
        <fullName evidence="3">Ring-hydroxylating dioxygenase subunit beta</fullName>
    </submittedName>
</protein>
<name>A0A6C1KG60_XANAU</name>
<evidence type="ECO:0000313" key="4">
    <source>
        <dbReference type="Proteomes" id="UP000305131"/>
    </source>
</evidence>
<dbReference type="GO" id="GO:0051213">
    <property type="term" value="F:dioxygenase activity"/>
    <property type="evidence" value="ECO:0007669"/>
    <property type="project" value="UniProtKB-KW"/>
</dbReference>
<dbReference type="PANTHER" id="PTHR41534">
    <property type="entry name" value="BLR3401 PROTEIN"/>
    <property type="match status" value="1"/>
</dbReference>
<dbReference type="InterPro" id="IPR032710">
    <property type="entry name" value="NTF2-like_dom_sf"/>
</dbReference>
<dbReference type="Proteomes" id="UP000305131">
    <property type="component" value="Unassembled WGS sequence"/>
</dbReference>
<organism evidence="3 4">
    <name type="scientific">Xanthobacter autotrophicus</name>
    <dbReference type="NCBI Taxonomy" id="280"/>
    <lineage>
        <taxon>Bacteria</taxon>
        <taxon>Pseudomonadati</taxon>
        <taxon>Pseudomonadota</taxon>
        <taxon>Alphaproteobacteria</taxon>
        <taxon>Hyphomicrobiales</taxon>
        <taxon>Xanthobacteraceae</taxon>
        <taxon>Xanthobacter</taxon>
    </lineage>
</organism>
<dbReference type="GeneID" id="95774807"/>
<dbReference type="CDD" id="cd00667">
    <property type="entry name" value="ring_hydroxylating_dioxygenases_beta"/>
    <property type="match status" value="1"/>
</dbReference>
<keyword evidence="3" id="KW-0223">Dioxygenase</keyword>
<proteinExistence type="inferred from homology"/>
<dbReference type="OrthoDB" id="7446267at2"/>
<dbReference type="AlphaFoldDB" id="A0A6C1KG60"/>
<reference evidence="3 4" key="1">
    <citation type="submission" date="2019-05" db="EMBL/GenBank/DDBJ databases">
        <authorList>
            <person name="Zhou X."/>
        </authorList>
    </citation>
    <scope>NUCLEOTIDE SEQUENCE [LARGE SCALE GENOMIC DNA]</scope>
    <source>
        <strain evidence="3 4">DSM 432</strain>
    </source>
</reference>
<dbReference type="SUPFAM" id="SSF54427">
    <property type="entry name" value="NTF2-like"/>
    <property type="match status" value="1"/>
</dbReference>
<dbReference type="EMBL" id="VAUP01000031">
    <property type="protein sequence ID" value="TLX42194.1"/>
    <property type="molecule type" value="Genomic_DNA"/>
</dbReference>
<comment type="caution">
    <text evidence="3">The sequence shown here is derived from an EMBL/GenBank/DDBJ whole genome shotgun (WGS) entry which is preliminary data.</text>
</comment>
<dbReference type="RefSeq" id="WP_138400335.1">
    <property type="nucleotide sequence ID" value="NZ_JBAFVI010000003.1"/>
</dbReference>
<comment type="similarity">
    <text evidence="1">Belongs to the bacterial ring-hydroxylating dioxygenase beta subunit family.</text>
</comment>
<keyword evidence="2" id="KW-0560">Oxidoreductase</keyword>
<sequence length="177" mass="20143">MTALAQSFADVSAPDLAATDAVALHHQVAQFLYLEARLADTHDYDGWEALWTDDAIYWVPANGDDTDPEKEMSVLYDNRSRIGVRIRQLKTGRRHTQTPRSELARVISNIEIAEVRGNEVEVRANVLIYEDNLRGDTLWAARNTYRLRMVDGGFRLVRKKIALVNNNKPIFTLSFLV</sequence>
<evidence type="ECO:0000313" key="3">
    <source>
        <dbReference type="EMBL" id="TLX42194.1"/>
    </source>
</evidence>
<dbReference type="PANTHER" id="PTHR41534:SF2">
    <property type="entry name" value="3-PHENYLPROPIONATE_CINNAMIC ACID DIOXYGENASE SUBUNIT BETA"/>
    <property type="match status" value="1"/>
</dbReference>
<evidence type="ECO:0000256" key="1">
    <source>
        <dbReference type="ARBA" id="ARBA00009570"/>
    </source>
</evidence>